<dbReference type="Pfam" id="PF03462">
    <property type="entry name" value="PCRF"/>
    <property type="match status" value="1"/>
</dbReference>
<dbReference type="Gene3D" id="3.30.160.20">
    <property type="match status" value="1"/>
</dbReference>
<dbReference type="EMBL" id="VIAE01000006">
    <property type="protein sequence ID" value="TVY12214.1"/>
    <property type="molecule type" value="Genomic_DNA"/>
</dbReference>
<name>A0A559KJA4_9MOLU</name>
<evidence type="ECO:0000256" key="3">
    <source>
        <dbReference type="ARBA" id="ARBA00022917"/>
    </source>
</evidence>
<dbReference type="InterPro" id="IPR005139">
    <property type="entry name" value="PCRF"/>
</dbReference>
<organism evidence="5 6">
    <name type="scientific">Candidatus Phytoplasma pini</name>
    <dbReference type="NCBI Taxonomy" id="267362"/>
    <lineage>
        <taxon>Bacteria</taxon>
        <taxon>Bacillati</taxon>
        <taxon>Mycoplasmatota</taxon>
        <taxon>Mollicutes</taxon>
        <taxon>Acholeplasmatales</taxon>
        <taxon>Acholeplasmataceae</taxon>
        <taxon>Candidatus Phytoplasma</taxon>
    </lineage>
</organism>
<feature type="domain" description="Peptide chain release factor" evidence="4">
    <location>
        <begin position="67"/>
        <end position="179"/>
    </location>
</feature>
<proteinExistence type="inferred from homology"/>
<comment type="similarity">
    <text evidence="1">Belongs to the prokaryotic/mitochondrial release factor family.</text>
</comment>
<dbReference type="InterPro" id="IPR050057">
    <property type="entry name" value="Prokaryotic/Mito_RF"/>
</dbReference>
<dbReference type="AlphaFoldDB" id="A0A559KJA4"/>
<dbReference type="GO" id="GO:0005737">
    <property type="term" value="C:cytoplasm"/>
    <property type="evidence" value="ECO:0007669"/>
    <property type="project" value="UniProtKB-ARBA"/>
</dbReference>
<evidence type="ECO:0000259" key="4">
    <source>
        <dbReference type="SMART" id="SM00937"/>
    </source>
</evidence>
<accession>A0A559KJA4</accession>
<protein>
    <submittedName>
        <fullName evidence="5">Peptide chain release factor 1 (RF-1)</fullName>
    </submittedName>
</protein>
<evidence type="ECO:0000256" key="1">
    <source>
        <dbReference type="ARBA" id="ARBA00010835"/>
    </source>
</evidence>
<keyword evidence="2" id="KW-0488">Methylation</keyword>
<reference evidence="5 6" key="1">
    <citation type="submission" date="2019-06" db="EMBL/GenBank/DDBJ databases">
        <title>Draft Genome Sequence of Candidatus Phytoplasma pini-Related Strain MDPP: A Resource for Comparative Genomics of Gymnosperm-infecting Phytoplasmas.</title>
        <authorList>
            <person name="Cai W."/>
            <person name="Costanzo S."/>
            <person name="Shao J."/>
            <person name="Zhao Y."/>
            <person name="Davis R."/>
        </authorList>
    </citation>
    <scope>NUCLEOTIDE SEQUENCE [LARGE SCALE GENOMIC DNA]</scope>
    <source>
        <strain evidence="5 6">MDPP</strain>
    </source>
</reference>
<dbReference type="Gene3D" id="6.10.140.1950">
    <property type="match status" value="1"/>
</dbReference>
<evidence type="ECO:0000313" key="6">
    <source>
        <dbReference type="Proteomes" id="UP000320078"/>
    </source>
</evidence>
<evidence type="ECO:0000256" key="2">
    <source>
        <dbReference type="ARBA" id="ARBA00022481"/>
    </source>
</evidence>
<keyword evidence="3" id="KW-0648">Protein biosynthesis</keyword>
<keyword evidence="6" id="KW-1185">Reference proteome</keyword>
<evidence type="ECO:0000313" key="5">
    <source>
        <dbReference type="EMBL" id="TVY12214.1"/>
    </source>
</evidence>
<dbReference type="PANTHER" id="PTHR43804:SF7">
    <property type="entry name" value="LD18447P"/>
    <property type="match status" value="1"/>
</dbReference>
<dbReference type="Pfam" id="PF00472">
    <property type="entry name" value="RF-1"/>
    <property type="match status" value="1"/>
</dbReference>
<dbReference type="SMART" id="SM00937">
    <property type="entry name" value="PCRF"/>
    <property type="match status" value="1"/>
</dbReference>
<sequence>MNMFDQLKIIKKKYLNLQKELIKGNIDLKDTFFLKEIGELEKIVSFYDKYLEYQEEKQKIDETSRNDKFKEDKEFLFLLQQEQHNLEKKIENILLKLKSLLFPKVEKNDKKVIMEIKGAAGGNESNLFVGDLFRAYTKYAENRNWKIKIINLISSLKNGITSVIFEICGDNVYSFLKHESGIHRVQRIPITEKKGRTHTSTVKIIVTPDIEKKKIDLNWNDVRIDTFNASGPGGQSVNTTKSAVRLTHLTTGMSVASQVAKSQHQNKEKAFELLQEKVYHKIVSKQHKENNDIKKKLIGKGERSQKIRTYHYAQNRITDHRFNLTLHKLDLFMEGKIDLLIIPLIDEFIKHKN</sequence>
<dbReference type="PANTHER" id="PTHR43804">
    <property type="entry name" value="LD18447P"/>
    <property type="match status" value="1"/>
</dbReference>
<gene>
    <name evidence="5" type="primary">prfA</name>
    <name evidence="5" type="ORF">MDPP_00282</name>
</gene>
<dbReference type="InterPro" id="IPR000352">
    <property type="entry name" value="Pep_chain_release_fac_I"/>
</dbReference>
<dbReference type="Gene3D" id="3.30.70.1660">
    <property type="match status" value="1"/>
</dbReference>
<comment type="caution">
    <text evidence="5">The sequence shown here is derived from an EMBL/GenBank/DDBJ whole genome shotgun (WGS) entry which is preliminary data.</text>
</comment>
<dbReference type="Proteomes" id="UP000320078">
    <property type="component" value="Unassembled WGS sequence"/>
</dbReference>
<dbReference type="GO" id="GO:0003747">
    <property type="term" value="F:translation release factor activity"/>
    <property type="evidence" value="ECO:0007669"/>
    <property type="project" value="InterPro"/>
</dbReference>
<dbReference type="InterPro" id="IPR045853">
    <property type="entry name" value="Pep_chain_release_fac_I_sf"/>
</dbReference>
<dbReference type="SUPFAM" id="SSF75620">
    <property type="entry name" value="Release factor"/>
    <property type="match status" value="1"/>
</dbReference>